<dbReference type="PROSITE" id="PS50006">
    <property type="entry name" value="FHA_DOMAIN"/>
    <property type="match status" value="1"/>
</dbReference>
<dbReference type="CDD" id="cd00060">
    <property type="entry name" value="FHA"/>
    <property type="match status" value="1"/>
</dbReference>
<feature type="domain" description="FHA" evidence="4">
    <location>
        <begin position="257"/>
        <end position="302"/>
    </location>
</feature>
<dbReference type="PROSITE" id="PS51292">
    <property type="entry name" value="ZF_RING_CH"/>
    <property type="match status" value="1"/>
</dbReference>
<evidence type="ECO:0000259" key="5">
    <source>
        <dbReference type="PROSITE" id="PS51292"/>
    </source>
</evidence>
<evidence type="ECO:0000256" key="2">
    <source>
        <dbReference type="ARBA" id="ARBA00022771"/>
    </source>
</evidence>
<keyword evidence="3" id="KW-0862">Zinc</keyword>
<keyword evidence="1" id="KW-0479">Metal-binding</keyword>
<dbReference type="Proteomes" id="UP000187209">
    <property type="component" value="Unassembled WGS sequence"/>
</dbReference>
<dbReference type="SUPFAM" id="SSF57850">
    <property type="entry name" value="RING/U-box"/>
    <property type="match status" value="1"/>
</dbReference>
<gene>
    <name evidence="6" type="ORF">SteCoe_15252</name>
</gene>
<evidence type="ECO:0000259" key="4">
    <source>
        <dbReference type="PROSITE" id="PS50006"/>
    </source>
</evidence>
<comment type="caution">
    <text evidence="6">The sequence shown here is derived from an EMBL/GenBank/DDBJ whole genome shotgun (WGS) entry which is preliminary data.</text>
</comment>
<sequence length="336" mass="37950">MKPERTSKVLISTKTWSRDSYNLFDYESIVLSEQQHLAEQDCSILRIGNEVDFLEHNQEICYQQSESRIIAKIELSPRGFSIKSGKEEDLWRVVNSASSGHELHKNEIIKLGRVKLQVTHLKTKGAEKISIDSIICAEGGVCRICFNEDNTNENPLIAPCHCTGTMKFIHLACLQTWINSKISKTTSGESVSYNWKNMDCEICQQQFPLAINCIGPYAFLAKIEDSESPYIILESMERDKNRSRGLHLIQFNSEETLKMGRGHDSDIKFNDISVSRFHASLTYSSGKFVIKDNKSKFGTLVQIPDSIDISETLTIQAGRTLISMNVVDGISNMVIE</sequence>
<evidence type="ECO:0000256" key="1">
    <source>
        <dbReference type="ARBA" id="ARBA00022723"/>
    </source>
</evidence>
<evidence type="ECO:0000313" key="7">
    <source>
        <dbReference type="Proteomes" id="UP000187209"/>
    </source>
</evidence>
<keyword evidence="7" id="KW-1185">Reference proteome</keyword>
<evidence type="ECO:0008006" key="8">
    <source>
        <dbReference type="Google" id="ProtNLM"/>
    </source>
</evidence>
<dbReference type="CDD" id="cd16495">
    <property type="entry name" value="RING_CH-C4HC3_MARCH"/>
    <property type="match status" value="1"/>
</dbReference>
<dbReference type="EMBL" id="MPUH01000292">
    <property type="protein sequence ID" value="OMJ83773.1"/>
    <property type="molecule type" value="Genomic_DNA"/>
</dbReference>
<dbReference type="Pfam" id="PF12906">
    <property type="entry name" value="RINGv"/>
    <property type="match status" value="1"/>
</dbReference>
<dbReference type="InterPro" id="IPR008984">
    <property type="entry name" value="SMAD_FHA_dom_sf"/>
</dbReference>
<dbReference type="InterPro" id="IPR000253">
    <property type="entry name" value="FHA_dom"/>
</dbReference>
<dbReference type="Gene3D" id="3.30.40.10">
    <property type="entry name" value="Zinc/RING finger domain, C3HC4 (zinc finger)"/>
    <property type="match status" value="1"/>
</dbReference>
<keyword evidence="2" id="KW-0863">Zinc-finger</keyword>
<dbReference type="Gene3D" id="2.60.200.20">
    <property type="match status" value="1"/>
</dbReference>
<dbReference type="InterPro" id="IPR013083">
    <property type="entry name" value="Znf_RING/FYVE/PHD"/>
</dbReference>
<dbReference type="SUPFAM" id="SSF49879">
    <property type="entry name" value="SMAD/FHA domain"/>
    <property type="match status" value="1"/>
</dbReference>
<feature type="domain" description="RING-CH-type" evidence="5">
    <location>
        <begin position="134"/>
        <end position="210"/>
    </location>
</feature>
<evidence type="ECO:0000256" key="3">
    <source>
        <dbReference type="ARBA" id="ARBA00022833"/>
    </source>
</evidence>
<reference evidence="6 7" key="1">
    <citation type="submission" date="2016-11" db="EMBL/GenBank/DDBJ databases">
        <title>The macronuclear genome of Stentor coeruleus: a giant cell with tiny introns.</title>
        <authorList>
            <person name="Slabodnick M."/>
            <person name="Ruby J.G."/>
            <person name="Reiff S.B."/>
            <person name="Swart E.C."/>
            <person name="Gosai S."/>
            <person name="Prabakaran S."/>
            <person name="Witkowska E."/>
            <person name="Larue G.E."/>
            <person name="Fisher S."/>
            <person name="Freeman R.M."/>
            <person name="Gunawardena J."/>
            <person name="Chu W."/>
            <person name="Stover N.A."/>
            <person name="Gregory B.D."/>
            <person name="Nowacki M."/>
            <person name="Derisi J."/>
            <person name="Roy S.W."/>
            <person name="Marshall W.F."/>
            <person name="Sood P."/>
        </authorList>
    </citation>
    <scope>NUCLEOTIDE SEQUENCE [LARGE SCALE GENOMIC DNA]</scope>
    <source>
        <strain evidence="6">WM001</strain>
    </source>
</reference>
<dbReference type="SMART" id="SM00240">
    <property type="entry name" value="FHA"/>
    <property type="match status" value="1"/>
</dbReference>
<dbReference type="SMART" id="SM00744">
    <property type="entry name" value="RINGv"/>
    <property type="match status" value="1"/>
</dbReference>
<dbReference type="InterPro" id="IPR011016">
    <property type="entry name" value="Znf_RING-CH"/>
</dbReference>
<dbReference type="PANTHER" id="PTHR46210:SF1">
    <property type="entry name" value="FHA DOMAIN-CONTAINING PROTEIN"/>
    <property type="match status" value="1"/>
</dbReference>
<dbReference type="Pfam" id="PF00498">
    <property type="entry name" value="FHA"/>
    <property type="match status" value="1"/>
</dbReference>
<name>A0A1R2C421_9CILI</name>
<dbReference type="OrthoDB" id="264354at2759"/>
<protein>
    <recommendedName>
        <fullName evidence="8">RING-CH-type domain-containing protein</fullName>
    </recommendedName>
</protein>
<evidence type="ECO:0000313" key="6">
    <source>
        <dbReference type="EMBL" id="OMJ83773.1"/>
    </source>
</evidence>
<accession>A0A1R2C421</accession>
<dbReference type="PANTHER" id="PTHR46210">
    <property type="entry name" value="FHA DOMAIN-CONTAINING PROTEIN"/>
    <property type="match status" value="1"/>
</dbReference>
<dbReference type="GO" id="GO:0008270">
    <property type="term" value="F:zinc ion binding"/>
    <property type="evidence" value="ECO:0007669"/>
    <property type="project" value="UniProtKB-KW"/>
</dbReference>
<organism evidence="6 7">
    <name type="scientific">Stentor coeruleus</name>
    <dbReference type="NCBI Taxonomy" id="5963"/>
    <lineage>
        <taxon>Eukaryota</taxon>
        <taxon>Sar</taxon>
        <taxon>Alveolata</taxon>
        <taxon>Ciliophora</taxon>
        <taxon>Postciliodesmatophora</taxon>
        <taxon>Heterotrichea</taxon>
        <taxon>Heterotrichida</taxon>
        <taxon>Stentoridae</taxon>
        <taxon>Stentor</taxon>
    </lineage>
</organism>
<dbReference type="AlphaFoldDB" id="A0A1R2C421"/>
<proteinExistence type="predicted"/>